<dbReference type="Proteomes" id="UP001172681">
    <property type="component" value="Unassembled WGS sequence"/>
</dbReference>
<evidence type="ECO:0000256" key="6">
    <source>
        <dbReference type="RuleBase" id="RU000461"/>
    </source>
</evidence>
<organism evidence="8 9">
    <name type="scientific">Knufia peltigerae</name>
    <dbReference type="NCBI Taxonomy" id="1002370"/>
    <lineage>
        <taxon>Eukaryota</taxon>
        <taxon>Fungi</taxon>
        <taxon>Dikarya</taxon>
        <taxon>Ascomycota</taxon>
        <taxon>Pezizomycotina</taxon>
        <taxon>Eurotiomycetes</taxon>
        <taxon>Chaetothyriomycetidae</taxon>
        <taxon>Chaetothyriales</taxon>
        <taxon>Trichomeriaceae</taxon>
        <taxon>Knufia</taxon>
    </lineage>
</organism>
<feature type="binding site" description="axial binding residue" evidence="5">
    <location>
        <position position="463"/>
    </location>
    <ligand>
        <name>heme</name>
        <dbReference type="ChEBI" id="CHEBI:30413"/>
    </ligand>
    <ligandPart>
        <name>Fe</name>
        <dbReference type="ChEBI" id="CHEBI:18248"/>
    </ligandPart>
</feature>
<dbReference type="SUPFAM" id="SSF48264">
    <property type="entry name" value="Cytochrome P450"/>
    <property type="match status" value="1"/>
</dbReference>
<evidence type="ECO:0000313" key="9">
    <source>
        <dbReference type="Proteomes" id="UP001172681"/>
    </source>
</evidence>
<keyword evidence="7" id="KW-0472">Membrane</keyword>
<keyword evidence="7" id="KW-1133">Transmembrane helix</keyword>
<protein>
    <recommendedName>
        <fullName evidence="10">Cytochrome P450</fullName>
    </recommendedName>
</protein>
<evidence type="ECO:0000256" key="1">
    <source>
        <dbReference type="ARBA" id="ARBA00010617"/>
    </source>
</evidence>
<dbReference type="InterPro" id="IPR017972">
    <property type="entry name" value="Cyt_P450_CS"/>
</dbReference>
<keyword evidence="9" id="KW-1185">Reference proteome</keyword>
<dbReference type="InterPro" id="IPR001128">
    <property type="entry name" value="Cyt_P450"/>
</dbReference>
<dbReference type="InterPro" id="IPR050364">
    <property type="entry name" value="Cytochrome_P450_fung"/>
</dbReference>
<feature type="transmembrane region" description="Helical" evidence="7">
    <location>
        <begin position="15"/>
        <end position="35"/>
    </location>
</feature>
<dbReference type="PRINTS" id="PR00463">
    <property type="entry name" value="EP450I"/>
</dbReference>
<proteinExistence type="inferred from homology"/>
<dbReference type="InterPro" id="IPR002401">
    <property type="entry name" value="Cyt_P450_E_grp-I"/>
</dbReference>
<dbReference type="EMBL" id="JAPDRN010000076">
    <property type="protein sequence ID" value="KAJ9627547.1"/>
    <property type="molecule type" value="Genomic_DNA"/>
</dbReference>
<dbReference type="PANTHER" id="PTHR46300:SF11">
    <property type="entry name" value="OXIDOREDUCTASE, PUTATIVE-RELATED"/>
    <property type="match status" value="1"/>
</dbReference>
<keyword evidence="6" id="KW-0503">Monooxygenase</keyword>
<evidence type="ECO:0000256" key="4">
    <source>
        <dbReference type="ARBA" id="ARBA00023004"/>
    </source>
</evidence>
<dbReference type="CDD" id="cd11065">
    <property type="entry name" value="CYP64-like"/>
    <property type="match status" value="1"/>
</dbReference>
<evidence type="ECO:0000256" key="5">
    <source>
        <dbReference type="PIRSR" id="PIRSR602401-1"/>
    </source>
</evidence>
<comment type="caution">
    <text evidence="8">The sequence shown here is derived from an EMBL/GenBank/DDBJ whole genome shotgun (WGS) entry which is preliminary data.</text>
</comment>
<comment type="similarity">
    <text evidence="1 6">Belongs to the cytochrome P450 family.</text>
</comment>
<sequence length="536" mass="60699">MLSIPDNLVTAPPGFALFAAIAFLSVAAIVAWEVISIRGPRTPKGLRRPPQPSGATLLGGHAHLWGSNVSHNPSENQLVKWAREYGEIYEIRLGVERWVIVNSPEAVKDIFDKNGALTGSRPALRVMNILSGGYRMLVMPYGKQWRNIRAIAHRCLNLKSADAMKPSSSLESHRYLLDVLQDPVNFLSHVKRYTSSVIMFSIYGRRVLDLNDPVLKAIYDELGHFSEASSQIQTVDKFPVLEHLPRSLQWWRPKWEAYHQKEVELWMGLWNDLKKQLNAGIRTGCFAEKFQEEDYLAMGISEVQAAYVAGSMIEAGSDTTQLSMNSMILAMVAYPEVVPKAQKELDAVVGDRLPQFEDMPNLPYIRAMVKEVLRWRSVSNDHVRHVTSGDVVYKDYFIPEGTSVVINHWALHFDPELFPDPERFNPDRFYDTPVNNLTAGECIHTNDVKLRDHWSFGAGRRVCAGYNLAENSLLILTARLLWAFDVLPAVDKATGRPVKYDVWNYTPTRLFGPKPFPVDFKVRSEEKKKIILAARG</sequence>
<keyword evidence="2 5" id="KW-0479">Metal-binding</keyword>
<evidence type="ECO:0000313" key="8">
    <source>
        <dbReference type="EMBL" id="KAJ9627547.1"/>
    </source>
</evidence>
<dbReference type="PROSITE" id="PS00086">
    <property type="entry name" value="CYTOCHROME_P450"/>
    <property type="match status" value="1"/>
</dbReference>
<dbReference type="Pfam" id="PF00067">
    <property type="entry name" value="p450"/>
    <property type="match status" value="1"/>
</dbReference>
<evidence type="ECO:0000256" key="3">
    <source>
        <dbReference type="ARBA" id="ARBA00023002"/>
    </source>
</evidence>
<dbReference type="GO" id="GO:0005506">
    <property type="term" value="F:iron ion binding"/>
    <property type="evidence" value="ECO:0007669"/>
    <property type="project" value="InterPro"/>
</dbReference>
<accession>A0AA38XXS1</accession>
<dbReference type="GO" id="GO:0004497">
    <property type="term" value="F:monooxygenase activity"/>
    <property type="evidence" value="ECO:0007669"/>
    <property type="project" value="UniProtKB-KW"/>
</dbReference>
<reference evidence="8" key="1">
    <citation type="submission" date="2022-10" db="EMBL/GenBank/DDBJ databases">
        <title>Culturing micro-colonial fungi from biological soil crusts in the Mojave desert and describing Neophaeococcomyces mojavensis, and introducing the new genera and species Taxawa tesnikishii.</title>
        <authorList>
            <person name="Kurbessoian T."/>
            <person name="Stajich J.E."/>
        </authorList>
    </citation>
    <scope>NUCLEOTIDE SEQUENCE</scope>
    <source>
        <strain evidence="8">TK_35</strain>
    </source>
</reference>
<evidence type="ECO:0000256" key="2">
    <source>
        <dbReference type="ARBA" id="ARBA00022723"/>
    </source>
</evidence>
<evidence type="ECO:0008006" key="10">
    <source>
        <dbReference type="Google" id="ProtNLM"/>
    </source>
</evidence>
<name>A0AA38XXS1_9EURO</name>
<dbReference type="PRINTS" id="PR00385">
    <property type="entry name" value="P450"/>
</dbReference>
<keyword evidence="5 6" id="KW-0349">Heme</keyword>
<dbReference type="GO" id="GO:0016705">
    <property type="term" value="F:oxidoreductase activity, acting on paired donors, with incorporation or reduction of molecular oxygen"/>
    <property type="evidence" value="ECO:0007669"/>
    <property type="project" value="InterPro"/>
</dbReference>
<dbReference type="InterPro" id="IPR036396">
    <property type="entry name" value="Cyt_P450_sf"/>
</dbReference>
<dbReference type="Gene3D" id="1.10.630.10">
    <property type="entry name" value="Cytochrome P450"/>
    <property type="match status" value="1"/>
</dbReference>
<comment type="cofactor">
    <cofactor evidence="5">
        <name>heme</name>
        <dbReference type="ChEBI" id="CHEBI:30413"/>
    </cofactor>
</comment>
<gene>
    <name evidence="8" type="ORF">H2204_009586</name>
</gene>
<keyword evidence="7" id="KW-0812">Transmembrane</keyword>
<dbReference type="GO" id="GO:0020037">
    <property type="term" value="F:heme binding"/>
    <property type="evidence" value="ECO:0007669"/>
    <property type="project" value="InterPro"/>
</dbReference>
<dbReference type="PANTHER" id="PTHR46300">
    <property type="entry name" value="P450, PUTATIVE (EUROFUNG)-RELATED-RELATED"/>
    <property type="match status" value="1"/>
</dbReference>
<evidence type="ECO:0000256" key="7">
    <source>
        <dbReference type="SAM" id="Phobius"/>
    </source>
</evidence>
<dbReference type="AlphaFoldDB" id="A0AA38XXS1"/>
<keyword evidence="3 6" id="KW-0560">Oxidoreductase</keyword>
<keyword evidence="4 5" id="KW-0408">Iron</keyword>